<dbReference type="SMART" id="SM00033">
    <property type="entry name" value="CH"/>
    <property type="match status" value="1"/>
</dbReference>
<dbReference type="Pfam" id="PF00130">
    <property type="entry name" value="C1_1"/>
    <property type="match status" value="1"/>
</dbReference>
<name>E9FX29_DAPPU</name>
<evidence type="ECO:0000256" key="5">
    <source>
        <dbReference type="PROSITE-ProRule" id="PRU00191"/>
    </source>
</evidence>
<evidence type="ECO:0000259" key="9">
    <source>
        <dbReference type="PROSITE" id="PS50021"/>
    </source>
</evidence>
<dbReference type="Pfam" id="PF00017">
    <property type="entry name" value="SH2"/>
    <property type="match status" value="1"/>
</dbReference>
<dbReference type="Gene3D" id="2.30.29.30">
    <property type="entry name" value="Pleckstrin-homology domain (PH domain)/Phosphotyrosine-binding domain (PTB)"/>
    <property type="match status" value="1"/>
</dbReference>
<dbReference type="CDD" id="cd00173">
    <property type="entry name" value="SH2"/>
    <property type="match status" value="1"/>
</dbReference>
<dbReference type="PROSITE" id="PS50021">
    <property type="entry name" value="CH"/>
    <property type="match status" value="1"/>
</dbReference>
<dbReference type="EMBL" id="GL732526">
    <property type="protein sequence ID" value="EFX88333.1"/>
    <property type="molecule type" value="Genomic_DNA"/>
</dbReference>
<evidence type="ECO:0000256" key="3">
    <source>
        <dbReference type="ARBA" id="ARBA00022833"/>
    </source>
</evidence>
<keyword evidence="1" id="KW-0597">Phosphoprotein</keyword>
<keyword evidence="3" id="KW-0862">Zinc</keyword>
<dbReference type="SUPFAM" id="SSF48065">
    <property type="entry name" value="DBL homology domain (DH-domain)"/>
    <property type="match status" value="1"/>
</dbReference>
<feature type="domain" description="SH2" evidence="7">
    <location>
        <begin position="582"/>
        <end position="697"/>
    </location>
</feature>
<organism evidence="11 12">
    <name type="scientific">Daphnia pulex</name>
    <name type="common">Water flea</name>
    <dbReference type="NCBI Taxonomy" id="6669"/>
    <lineage>
        <taxon>Eukaryota</taxon>
        <taxon>Metazoa</taxon>
        <taxon>Ecdysozoa</taxon>
        <taxon>Arthropoda</taxon>
        <taxon>Crustacea</taxon>
        <taxon>Branchiopoda</taxon>
        <taxon>Diplostraca</taxon>
        <taxon>Cladocera</taxon>
        <taxon>Anomopoda</taxon>
        <taxon>Daphniidae</taxon>
        <taxon>Daphnia</taxon>
    </lineage>
</organism>
<dbReference type="SUPFAM" id="SSF55550">
    <property type="entry name" value="SH2 domain"/>
    <property type="match status" value="1"/>
</dbReference>
<dbReference type="Pfam" id="PF00307">
    <property type="entry name" value="CH"/>
    <property type="match status" value="1"/>
</dbReference>
<dbReference type="InterPro" id="IPR001715">
    <property type="entry name" value="CH_dom"/>
</dbReference>
<evidence type="ECO:0000259" key="8">
    <source>
        <dbReference type="PROSITE" id="PS50010"/>
    </source>
</evidence>
<dbReference type="InParanoid" id="E9FX29"/>
<dbReference type="PROSITE" id="PS50081">
    <property type="entry name" value="ZF_DAG_PE_2"/>
    <property type="match status" value="1"/>
</dbReference>
<keyword evidence="4 5" id="KW-0727">SH2 domain</keyword>
<dbReference type="OrthoDB" id="5340910at2759"/>
<dbReference type="InterPro" id="IPR036860">
    <property type="entry name" value="SH2_dom_sf"/>
</dbReference>
<evidence type="ECO:0000256" key="4">
    <source>
        <dbReference type="ARBA" id="ARBA00022999"/>
    </source>
</evidence>
<dbReference type="Gene3D" id="3.30.60.20">
    <property type="match status" value="1"/>
</dbReference>
<dbReference type="GO" id="GO:0007264">
    <property type="term" value="P:small GTPase-mediated signal transduction"/>
    <property type="evidence" value="ECO:0000318"/>
    <property type="project" value="GO_Central"/>
</dbReference>
<dbReference type="AlphaFoldDB" id="E9FX29"/>
<feature type="domain" description="Calponin-homology (CH)" evidence="9">
    <location>
        <begin position="4"/>
        <end position="126"/>
    </location>
</feature>
<dbReference type="SUPFAM" id="SSF47576">
    <property type="entry name" value="Calponin-homology domain, CH-domain"/>
    <property type="match status" value="1"/>
</dbReference>
<evidence type="ECO:0000256" key="6">
    <source>
        <dbReference type="SAM" id="MobiDB-lite"/>
    </source>
</evidence>
<dbReference type="SUPFAM" id="SSF57889">
    <property type="entry name" value="Cysteine-rich domain"/>
    <property type="match status" value="1"/>
</dbReference>
<dbReference type="GO" id="GO:0005737">
    <property type="term" value="C:cytoplasm"/>
    <property type="evidence" value="ECO:0000318"/>
    <property type="project" value="GO_Central"/>
</dbReference>
<dbReference type="PANTHER" id="PTHR45818">
    <property type="entry name" value="PROTEIN VAV"/>
    <property type="match status" value="1"/>
</dbReference>
<dbReference type="PROSITE" id="PS00479">
    <property type="entry name" value="ZF_DAG_PE_1"/>
    <property type="match status" value="1"/>
</dbReference>
<dbReference type="GO" id="GO:0046872">
    <property type="term" value="F:metal ion binding"/>
    <property type="evidence" value="ECO:0007669"/>
    <property type="project" value="UniProtKB-KW"/>
</dbReference>
<dbReference type="KEGG" id="dpx:DAPPUDRAFT_221220"/>
<protein>
    <submittedName>
        <fullName evidence="11">Uncharacterized protein</fullName>
    </submittedName>
</protein>
<dbReference type="Gene3D" id="1.10.418.10">
    <property type="entry name" value="Calponin-like domain"/>
    <property type="match status" value="1"/>
</dbReference>
<dbReference type="InterPro" id="IPR011993">
    <property type="entry name" value="PH-like_dom_sf"/>
</dbReference>
<dbReference type="InterPro" id="IPR000219">
    <property type="entry name" value="DH_dom"/>
</dbReference>
<keyword evidence="12" id="KW-1185">Reference proteome</keyword>
<dbReference type="InterPro" id="IPR035899">
    <property type="entry name" value="DBL_dom_sf"/>
</dbReference>
<evidence type="ECO:0000256" key="2">
    <source>
        <dbReference type="ARBA" id="ARBA00022723"/>
    </source>
</evidence>
<dbReference type="SUPFAM" id="SSF50729">
    <property type="entry name" value="PH domain-like"/>
    <property type="match status" value="1"/>
</dbReference>
<dbReference type="InterPro" id="IPR002219">
    <property type="entry name" value="PKC_DAG/PE"/>
</dbReference>
<feature type="region of interest" description="Disordered" evidence="6">
    <location>
        <begin position="517"/>
        <end position="553"/>
    </location>
</feature>
<dbReference type="GO" id="GO:0005085">
    <property type="term" value="F:guanyl-nucleotide exchange factor activity"/>
    <property type="evidence" value="ECO:0000318"/>
    <property type="project" value="GO_Central"/>
</dbReference>
<dbReference type="Gene3D" id="1.20.900.10">
    <property type="entry name" value="Dbl homology (DH) domain"/>
    <property type="match status" value="1"/>
</dbReference>
<dbReference type="HOGENOM" id="CLU_013787_0_0_1"/>
<dbReference type="InterPro" id="IPR000980">
    <property type="entry name" value="SH2"/>
</dbReference>
<accession>E9FX29</accession>
<gene>
    <name evidence="11" type="ORF">DAPPUDRAFT_221220</name>
</gene>
<dbReference type="Proteomes" id="UP000000305">
    <property type="component" value="Unassembled WGS sequence"/>
</dbReference>
<evidence type="ECO:0000259" key="7">
    <source>
        <dbReference type="PROSITE" id="PS50001"/>
    </source>
</evidence>
<feature type="domain" description="DH" evidence="8">
    <location>
        <begin position="203"/>
        <end position="359"/>
    </location>
</feature>
<keyword evidence="2" id="KW-0479">Metal-binding</keyword>
<dbReference type="GO" id="GO:0016477">
    <property type="term" value="P:cell migration"/>
    <property type="evidence" value="ECO:0000318"/>
    <property type="project" value="GO_Central"/>
</dbReference>
<evidence type="ECO:0000313" key="12">
    <source>
        <dbReference type="Proteomes" id="UP000000305"/>
    </source>
</evidence>
<dbReference type="OMA" id="GEYCANI"/>
<evidence type="ECO:0000313" key="11">
    <source>
        <dbReference type="EMBL" id="EFX88333.1"/>
    </source>
</evidence>
<dbReference type="InterPro" id="IPR036872">
    <property type="entry name" value="CH_dom_sf"/>
</dbReference>
<dbReference type="Gene3D" id="3.30.505.10">
    <property type="entry name" value="SH2 domain"/>
    <property type="match status" value="1"/>
</dbReference>
<dbReference type="STRING" id="6669.E9FX29"/>
<dbReference type="PROSITE" id="PS50001">
    <property type="entry name" value="SH2"/>
    <property type="match status" value="1"/>
</dbReference>
<dbReference type="SMART" id="SM00109">
    <property type="entry name" value="C1"/>
    <property type="match status" value="1"/>
</dbReference>
<dbReference type="SMART" id="SM00252">
    <property type="entry name" value="SH2"/>
    <property type="match status" value="1"/>
</dbReference>
<reference evidence="11 12" key="1">
    <citation type="journal article" date="2011" name="Science">
        <title>The ecoresponsive genome of Daphnia pulex.</title>
        <authorList>
            <person name="Colbourne J.K."/>
            <person name="Pfrender M.E."/>
            <person name="Gilbert D."/>
            <person name="Thomas W.K."/>
            <person name="Tucker A."/>
            <person name="Oakley T.H."/>
            <person name="Tokishita S."/>
            <person name="Aerts A."/>
            <person name="Arnold G.J."/>
            <person name="Basu M.K."/>
            <person name="Bauer D.J."/>
            <person name="Caceres C.E."/>
            <person name="Carmel L."/>
            <person name="Casola C."/>
            <person name="Choi J.H."/>
            <person name="Detter J.C."/>
            <person name="Dong Q."/>
            <person name="Dusheyko S."/>
            <person name="Eads B.D."/>
            <person name="Frohlich T."/>
            <person name="Geiler-Samerotte K.A."/>
            <person name="Gerlach D."/>
            <person name="Hatcher P."/>
            <person name="Jogdeo S."/>
            <person name="Krijgsveld J."/>
            <person name="Kriventseva E.V."/>
            <person name="Kultz D."/>
            <person name="Laforsch C."/>
            <person name="Lindquist E."/>
            <person name="Lopez J."/>
            <person name="Manak J.R."/>
            <person name="Muller J."/>
            <person name="Pangilinan J."/>
            <person name="Patwardhan R.P."/>
            <person name="Pitluck S."/>
            <person name="Pritham E.J."/>
            <person name="Rechtsteiner A."/>
            <person name="Rho M."/>
            <person name="Rogozin I.B."/>
            <person name="Sakarya O."/>
            <person name="Salamov A."/>
            <person name="Schaack S."/>
            <person name="Shapiro H."/>
            <person name="Shiga Y."/>
            <person name="Skalitzky C."/>
            <person name="Smith Z."/>
            <person name="Souvorov A."/>
            <person name="Sung W."/>
            <person name="Tang Z."/>
            <person name="Tsuchiya D."/>
            <person name="Tu H."/>
            <person name="Vos H."/>
            <person name="Wang M."/>
            <person name="Wolf Y.I."/>
            <person name="Yamagata H."/>
            <person name="Yamada T."/>
            <person name="Ye Y."/>
            <person name="Shaw J.R."/>
            <person name="Andrews J."/>
            <person name="Crease T.J."/>
            <person name="Tang H."/>
            <person name="Lucas S.M."/>
            <person name="Robertson H.M."/>
            <person name="Bork P."/>
            <person name="Koonin E.V."/>
            <person name="Zdobnov E.M."/>
            <person name="Grigoriev I.V."/>
            <person name="Lynch M."/>
            <person name="Boore J.L."/>
        </authorList>
    </citation>
    <scope>NUCLEOTIDE SEQUENCE [LARGE SCALE GENOMIC DNA]</scope>
</reference>
<proteinExistence type="predicted"/>
<sequence length="709" mass="81622">MASADLWIECLHWFRRCGIALPDNTTPTQSLEFFSNYLRDGVLLCHLLHLLNPKALEYFFDISDLICMDPDKNEEMCLQNIEAFLQICRTDFGLQLCDLFQPKMLYCLTDFDRVLHTLSQLSKSPIVAQLGITEFPIPRRRSSIEGAELALKLPSRRDGPQQMHRSISSPIYEPSNEVMYMCILSDLSPCPRTSDTETLPNDPVERAVQKLLKAEMEYINILTVMEEKMFKHLSKILTPKEQTIIFYGIKELNQIHQQIQRELLSVTGNQENKSLTKLYIVFLNWKDKLNIYHRYAANLPSALHVVGAVYRGKKEVAREVENHEDYNGLKYASQSLSELEQHVNAIKKDSFLIQSLEHVQIRNLRKLSRVEQFSYQFRLFLQNCSIDEQVGLTGFFEDPTIPWTSSWRIQGPKRKTSFTFYSKTPEERLKWIESFKLVMAQLHPSLDNTDASTHKFELQTFSSVVDCHFCHQLLKGLLDQGYRCSKCGESFHKQCLESSQRCSDEAIYEEILSNETDRSGMSDFEQESGIHEMQSLDSSSQSGESSSRTEEPPPVRAFETLAIAQQVEQSLEPKESLESQLWFAGSMSALEATAHLIGTQPGTFLVRRRKTEDNLSAPFALSVMMECGVKHIYVHCFKSQPEDSDYLTLRSSFDKQDFFLVPGHTFPTINDLVSYYTHTFLSEEVSVAMDIYLKIPFKLTNKKINYTTL</sequence>
<feature type="domain" description="Phorbol-ester/DAG-type" evidence="10">
    <location>
        <begin position="453"/>
        <end position="502"/>
    </location>
</feature>
<feature type="compositionally biased region" description="Low complexity" evidence="6">
    <location>
        <begin position="535"/>
        <end position="546"/>
    </location>
</feature>
<dbReference type="Pfam" id="PF00621">
    <property type="entry name" value="RhoGEF"/>
    <property type="match status" value="1"/>
</dbReference>
<dbReference type="InterPro" id="IPR046349">
    <property type="entry name" value="C1-like_sf"/>
</dbReference>
<dbReference type="PROSITE" id="PS50010">
    <property type="entry name" value="DH_2"/>
    <property type="match status" value="1"/>
</dbReference>
<evidence type="ECO:0000259" key="10">
    <source>
        <dbReference type="PROSITE" id="PS50081"/>
    </source>
</evidence>
<evidence type="ECO:0000256" key="1">
    <source>
        <dbReference type="ARBA" id="ARBA00022553"/>
    </source>
</evidence>
<dbReference type="CDD" id="cd20810">
    <property type="entry name" value="C1_VAV"/>
    <property type="match status" value="1"/>
</dbReference>
<dbReference type="PANTHER" id="PTHR45818:SF3">
    <property type="entry name" value="PROTEIN VAV"/>
    <property type="match status" value="1"/>
</dbReference>
<dbReference type="eggNOG" id="KOG2996">
    <property type="taxonomic scope" value="Eukaryota"/>
</dbReference>
<dbReference type="PhylomeDB" id="E9FX29"/>